<gene>
    <name evidence="5" type="primary">rps7</name>
</gene>
<dbReference type="PIRSF" id="PIRSF002122">
    <property type="entry name" value="RPS7p_RPS7a_RPS5e_RPS7o"/>
    <property type="match status" value="1"/>
</dbReference>
<dbReference type="Pfam" id="PF00177">
    <property type="entry name" value="Ribosomal_S7"/>
    <property type="match status" value="1"/>
</dbReference>
<name>D2Z210_9STRA</name>
<feature type="domain" description="Small ribosomal subunit protein uS7" evidence="4">
    <location>
        <begin position="9"/>
        <end position="139"/>
    </location>
</feature>
<dbReference type="GO" id="GO:0005840">
    <property type="term" value="C:ribosome"/>
    <property type="evidence" value="ECO:0007669"/>
    <property type="project" value="UniProtKB-KW"/>
</dbReference>
<dbReference type="InterPro" id="IPR023798">
    <property type="entry name" value="Ribosomal_uS7_dom"/>
</dbReference>
<dbReference type="GO" id="GO:1990904">
    <property type="term" value="C:ribonucleoprotein complex"/>
    <property type="evidence" value="ECO:0007669"/>
    <property type="project" value="UniProtKB-KW"/>
</dbReference>
<keyword evidence="5" id="KW-0496">Mitochondrion</keyword>
<dbReference type="PANTHER" id="PTHR11205">
    <property type="entry name" value="RIBOSOMAL PROTEIN S7"/>
    <property type="match status" value="1"/>
</dbReference>
<dbReference type="GeneID" id="8774798"/>
<dbReference type="EMBL" id="AB546636">
    <property type="protein sequence ID" value="BAI70574.1"/>
    <property type="molecule type" value="Genomic_DNA"/>
</dbReference>
<evidence type="ECO:0000256" key="2">
    <source>
        <dbReference type="ARBA" id="ARBA00022980"/>
    </source>
</evidence>
<protein>
    <submittedName>
        <fullName evidence="5">Ribosomal protein S7</fullName>
    </submittedName>
</protein>
<dbReference type="InterPro" id="IPR036823">
    <property type="entry name" value="Ribosomal_uS7_dom_sf"/>
</dbReference>
<dbReference type="CDD" id="cd00323">
    <property type="entry name" value="uS7"/>
    <property type="match status" value="1"/>
</dbReference>
<comment type="similarity">
    <text evidence="1">Belongs to the universal ribosomal protein uS7 family.</text>
</comment>
<keyword evidence="3" id="KW-0687">Ribonucleoprotein</keyword>
<geneLocation type="mitochondrion" evidence="5"/>
<organism evidence="5">
    <name type="scientific">Chattonella marina</name>
    <dbReference type="NCBI Taxonomy" id="90936"/>
    <lineage>
        <taxon>Eukaryota</taxon>
        <taxon>Sar</taxon>
        <taxon>Stramenopiles</taxon>
        <taxon>Ochrophyta</taxon>
        <taxon>Raphidophyceae</taxon>
        <taxon>Chattonellales</taxon>
        <taxon>Chattonellaceae</taxon>
        <taxon>Chattonella</taxon>
    </lineage>
</organism>
<sequence>MNSEINYQNNTLLKKFVNLLMIHGKKRKAEKLLLNIFKNLHKRTKKPPIQFFFQGLTNISPIVNVQSVRVRRRSYQVPFPLTREKQFILGMKWLIQLCRKHKSDSFVNSFNQQIILASQKKGDLIKKRNDLHKLAKLSRPFANYRWL</sequence>
<proteinExistence type="inferred from homology"/>
<dbReference type="Gene3D" id="1.10.455.10">
    <property type="entry name" value="Ribosomal protein S7 domain"/>
    <property type="match status" value="1"/>
</dbReference>
<evidence type="ECO:0000256" key="3">
    <source>
        <dbReference type="ARBA" id="ARBA00023274"/>
    </source>
</evidence>
<evidence type="ECO:0000313" key="5">
    <source>
        <dbReference type="EMBL" id="BAI70574.1"/>
    </source>
</evidence>
<dbReference type="GO" id="GO:0006412">
    <property type="term" value="P:translation"/>
    <property type="evidence" value="ECO:0007669"/>
    <property type="project" value="InterPro"/>
</dbReference>
<keyword evidence="2 5" id="KW-0689">Ribosomal protein</keyword>
<accession>D2Z210</accession>
<reference evidence="5" key="1">
    <citation type="journal article" date="2010" name="Harmful Algae">
        <title>Mitochondrial genomes from two red tide forming raphidophycean algae Heterosigma akashiwo and Chattonella marina var. marina.</title>
        <authorList>
            <person name="Masuda I."/>
            <person name="Kamikawa R."/>
            <person name="Ueda M."/>
            <person name="Oyama K."/>
            <person name="Yoshimatsu S."/>
            <person name="Inagaki Y."/>
            <person name="Sako Y."/>
        </authorList>
    </citation>
    <scope>NUCLEOTIDE SEQUENCE</scope>
    <source>
        <strain evidence="5">KA11-m-1</strain>
    </source>
</reference>
<dbReference type="InterPro" id="IPR000235">
    <property type="entry name" value="Ribosomal_uS7"/>
</dbReference>
<dbReference type="RefSeq" id="YP_003434227.1">
    <property type="nucleotide sequence ID" value="NC_013837.1"/>
</dbReference>
<dbReference type="AlphaFoldDB" id="D2Z210"/>
<evidence type="ECO:0000256" key="1">
    <source>
        <dbReference type="ARBA" id="ARBA00007151"/>
    </source>
</evidence>
<dbReference type="SUPFAM" id="SSF47973">
    <property type="entry name" value="Ribosomal protein S7"/>
    <property type="match status" value="1"/>
</dbReference>
<evidence type="ECO:0000259" key="4">
    <source>
        <dbReference type="Pfam" id="PF00177"/>
    </source>
</evidence>